<gene>
    <name evidence="2" type="ORF">EV420DRAFT_1746280</name>
</gene>
<dbReference type="Proteomes" id="UP001175211">
    <property type="component" value="Unassembled WGS sequence"/>
</dbReference>
<evidence type="ECO:0000256" key="1">
    <source>
        <dbReference type="SAM" id="MobiDB-lite"/>
    </source>
</evidence>
<feature type="compositionally biased region" description="Basic and acidic residues" evidence="1">
    <location>
        <begin position="219"/>
        <end position="229"/>
    </location>
</feature>
<dbReference type="EMBL" id="JAUEPS010000010">
    <property type="protein sequence ID" value="KAK0461997.1"/>
    <property type="molecule type" value="Genomic_DNA"/>
</dbReference>
<comment type="caution">
    <text evidence="2">The sequence shown here is derived from an EMBL/GenBank/DDBJ whole genome shotgun (WGS) entry which is preliminary data.</text>
</comment>
<feature type="region of interest" description="Disordered" evidence="1">
    <location>
        <begin position="188"/>
        <end position="229"/>
    </location>
</feature>
<organism evidence="2 3">
    <name type="scientific">Armillaria tabescens</name>
    <name type="common">Ringless honey mushroom</name>
    <name type="synonym">Agaricus tabescens</name>
    <dbReference type="NCBI Taxonomy" id="1929756"/>
    <lineage>
        <taxon>Eukaryota</taxon>
        <taxon>Fungi</taxon>
        <taxon>Dikarya</taxon>
        <taxon>Basidiomycota</taxon>
        <taxon>Agaricomycotina</taxon>
        <taxon>Agaricomycetes</taxon>
        <taxon>Agaricomycetidae</taxon>
        <taxon>Agaricales</taxon>
        <taxon>Marasmiineae</taxon>
        <taxon>Physalacriaceae</taxon>
        <taxon>Desarmillaria</taxon>
    </lineage>
</organism>
<feature type="non-terminal residue" evidence="2">
    <location>
        <position position="1"/>
    </location>
</feature>
<protein>
    <submittedName>
        <fullName evidence="2">Uncharacterized protein</fullName>
    </submittedName>
</protein>
<accession>A0AA39TK84</accession>
<proteinExistence type="predicted"/>
<keyword evidence="3" id="KW-1185">Reference proteome</keyword>
<dbReference type="GeneID" id="85363707"/>
<name>A0AA39TK84_ARMTA</name>
<dbReference type="AlphaFoldDB" id="A0AA39TK84"/>
<evidence type="ECO:0000313" key="2">
    <source>
        <dbReference type="EMBL" id="KAK0461997.1"/>
    </source>
</evidence>
<sequence>MNAKAVLEWTLSAGQVSEEKALDIRRSSSDTATSTSGTISYSAIREVSALAITMIEMGFGCESERRPKVAGEPSAPHAADSCRAPFRPFGREIDQSDVINDIVRVVWDDEIREIDVPQGQREGLGESANGAVYRTSLILYIGQYEESRVVEVRFPRRKPFCDRGNLRSSVQRKPRISNMEELNKVLCGNSDSYHGRQHQRGESGGKTTAELLSDPLAPIRDRADSRAYT</sequence>
<reference evidence="2" key="1">
    <citation type="submission" date="2023-06" db="EMBL/GenBank/DDBJ databases">
        <authorList>
            <consortium name="Lawrence Berkeley National Laboratory"/>
            <person name="Ahrendt S."/>
            <person name="Sahu N."/>
            <person name="Indic B."/>
            <person name="Wong-Bajracharya J."/>
            <person name="Merenyi Z."/>
            <person name="Ke H.-M."/>
            <person name="Monk M."/>
            <person name="Kocsube S."/>
            <person name="Drula E."/>
            <person name="Lipzen A."/>
            <person name="Balint B."/>
            <person name="Henrissat B."/>
            <person name="Andreopoulos B."/>
            <person name="Martin F.M."/>
            <person name="Harder C.B."/>
            <person name="Rigling D."/>
            <person name="Ford K.L."/>
            <person name="Foster G.D."/>
            <person name="Pangilinan J."/>
            <person name="Papanicolaou A."/>
            <person name="Barry K."/>
            <person name="LaButti K."/>
            <person name="Viragh M."/>
            <person name="Koriabine M."/>
            <person name="Yan M."/>
            <person name="Riley R."/>
            <person name="Champramary S."/>
            <person name="Plett K.L."/>
            <person name="Tsai I.J."/>
            <person name="Slot J."/>
            <person name="Sipos G."/>
            <person name="Plett J."/>
            <person name="Nagy L.G."/>
            <person name="Grigoriev I.V."/>
        </authorList>
    </citation>
    <scope>NUCLEOTIDE SEQUENCE</scope>
    <source>
        <strain evidence="2">CCBAS 213</strain>
    </source>
</reference>
<dbReference type="RefSeq" id="XP_060333735.1">
    <property type="nucleotide sequence ID" value="XM_060480159.1"/>
</dbReference>
<evidence type="ECO:0000313" key="3">
    <source>
        <dbReference type="Proteomes" id="UP001175211"/>
    </source>
</evidence>